<dbReference type="SUPFAM" id="SSF50978">
    <property type="entry name" value="WD40 repeat-like"/>
    <property type="match status" value="1"/>
</dbReference>
<comment type="caution">
    <text evidence="5">The sequence shown here is derived from an EMBL/GenBank/DDBJ whole genome shotgun (WGS) entry which is preliminary data.</text>
</comment>
<dbReference type="InterPro" id="IPR036322">
    <property type="entry name" value="WD40_repeat_dom_sf"/>
</dbReference>
<evidence type="ECO:0000259" key="4">
    <source>
        <dbReference type="PROSITE" id="PS51394"/>
    </source>
</evidence>
<organism evidence="5 6">
    <name type="scientific">Bonamia ostreae</name>
    <dbReference type="NCBI Taxonomy" id="126728"/>
    <lineage>
        <taxon>Eukaryota</taxon>
        <taxon>Sar</taxon>
        <taxon>Rhizaria</taxon>
        <taxon>Endomyxa</taxon>
        <taxon>Ascetosporea</taxon>
        <taxon>Haplosporida</taxon>
        <taxon>Bonamia</taxon>
    </lineage>
</organism>
<dbReference type="EMBL" id="JBDODL010004212">
    <property type="protein sequence ID" value="MES1922977.1"/>
    <property type="molecule type" value="Genomic_DNA"/>
</dbReference>
<dbReference type="InterPro" id="IPR015943">
    <property type="entry name" value="WD40/YVTN_repeat-like_dom_sf"/>
</dbReference>
<keyword evidence="2" id="KW-0853">WD repeat</keyword>
<dbReference type="InterPro" id="IPR015155">
    <property type="entry name" value="PFU"/>
</dbReference>
<reference evidence="5 6" key="1">
    <citation type="journal article" date="2024" name="BMC Biol.">
        <title>Comparative genomics of Ascetosporea gives new insight into the evolutionary basis for animal parasitism in Rhizaria.</title>
        <authorList>
            <person name="Hiltunen Thoren M."/>
            <person name="Onut-Brannstrom I."/>
            <person name="Alfjorden A."/>
            <person name="Peckova H."/>
            <person name="Swords F."/>
            <person name="Hooper C."/>
            <person name="Holzer A.S."/>
            <person name="Bass D."/>
            <person name="Burki F."/>
        </authorList>
    </citation>
    <scope>NUCLEOTIDE SEQUENCE [LARGE SCALE GENOMIC DNA]</scope>
    <source>
        <strain evidence="5">20-A016</strain>
    </source>
</reference>
<proteinExistence type="predicted"/>
<gene>
    <name evidence="5" type="primary">lub1</name>
    <name evidence="5" type="ORF">MHBO_004507</name>
</gene>
<evidence type="ECO:0000313" key="5">
    <source>
        <dbReference type="EMBL" id="MES1922977.1"/>
    </source>
</evidence>
<keyword evidence="3" id="KW-0677">Repeat</keyword>
<dbReference type="PANTHER" id="PTHR19849:SF0">
    <property type="entry name" value="PHOSPHOLIPASE A-2-ACTIVATING PROTEIN"/>
    <property type="match status" value="1"/>
</dbReference>
<protein>
    <submittedName>
        <fullName evidence="5">WD repeat protein Lub1</fullName>
    </submittedName>
</protein>
<dbReference type="PANTHER" id="PTHR19849">
    <property type="entry name" value="PHOSPHOLIPASE A-2-ACTIVATING PROTEIN"/>
    <property type="match status" value="1"/>
</dbReference>
<dbReference type="Pfam" id="PF09070">
    <property type="entry name" value="PFU"/>
    <property type="match status" value="1"/>
</dbReference>
<feature type="non-terminal residue" evidence="5">
    <location>
        <position position="192"/>
    </location>
</feature>
<keyword evidence="1" id="KW-0963">Cytoplasm</keyword>
<evidence type="ECO:0000256" key="1">
    <source>
        <dbReference type="ARBA" id="ARBA00022490"/>
    </source>
</evidence>
<evidence type="ECO:0000256" key="3">
    <source>
        <dbReference type="ARBA" id="ARBA00022737"/>
    </source>
</evidence>
<keyword evidence="6" id="KW-1185">Reference proteome</keyword>
<dbReference type="Gene3D" id="2.130.10.10">
    <property type="entry name" value="YVTN repeat-like/Quinoprotein amine dehydrogenase"/>
    <property type="match status" value="1"/>
</dbReference>
<name>A0ABV2ATK9_9EUKA</name>
<evidence type="ECO:0000313" key="6">
    <source>
        <dbReference type="Proteomes" id="UP001439008"/>
    </source>
</evidence>
<evidence type="ECO:0000256" key="2">
    <source>
        <dbReference type="ARBA" id="ARBA00022574"/>
    </source>
</evidence>
<feature type="domain" description="PFU" evidence="4">
    <location>
        <begin position="137"/>
        <end position="192"/>
    </location>
</feature>
<sequence>MNILAHPSVGEKPSFVYSITMLPETNELVSVGEDGNCCIWNDEQIAQTIKLPSYSREVISLANGDIVVTNGRNAFVFSRNPERSAKSLEIAQFEALFEQKQTGEQIKHSDSRTILRPGNKNGQIAVVKRSGNSVVYRWEESIGGWELVGSANGVAGENQKKRKHVVDGREYDHIVNIDFDGKDQAVLGFNVD</sequence>
<accession>A0ABV2ATK9</accession>
<dbReference type="PROSITE" id="PS51394">
    <property type="entry name" value="PFU"/>
    <property type="match status" value="1"/>
</dbReference>
<dbReference type="Proteomes" id="UP001439008">
    <property type="component" value="Unassembled WGS sequence"/>
</dbReference>